<feature type="region of interest" description="Disordered" evidence="1">
    <location>
        <begin position="1"/>
        <end position="83"/>
    </location>
</feature>
<evidence type="ECO:0000313" key="3">
    <source>
        <dbReference type="Proteomes" id="UP000092993"/>
    </source>
</evidence>
<reference evidence="2 3" key="1">
    <citation type="submission" date="2016-03" db="EMBL/GenBank/DDBJ databases">
        <title>Whole genome sequencing of Grifola frondosa 9006-11.</title>
        <authorList>
            <person name="Min B."/>
            <person name="Park H."/>
            <person name="Kim J.-G."/>
            <person name="Cho H."/>
            <person name="Oh Y.-L."/>
            <person name="Kong W.-S."/>
            <person name="Choi I.-G."/>
        </authorList>
    </citation>
    <scope>NUCLEOTIDE SEQUENCE [LARGE SCALE GENOMIC DNA]</scope>
    <source>
        <strain evidence="2 3">9006-11</strain>
    </source>
</reference>
<sequence length="116" mass="12331">MIPTTLRNKLAAQLPTSTRTISPERNSAGERAEDGNAPRHEAFTDQRRSMGIVTIPKDASSSSPSPGSRHSDRDTGGPTLFSSKHAMATVGASGLHPTSVISLQTTILLPRIFLLP</sequence>
<gene>
    <name evidence="2" type="ORF">A0H81_08580</name>
</gene>
<dbReference type="AlphaFoldDB" id="A0A1C7M5A7"/>
<evidence type="ECO:0000313" key="2">
    <source>
        <dbReference type="EMBL" id="OBZ71697.1"/>
    </source>
</evidence>
<comment type="caution">
    <text evidence="2">The sequence shown here is derived from an EMBL/GenBank/DDBJ whole genome shotgun (WGS) entry which is preliminary data.</text>
</comment>
<feature type="compositionally biased region" description="Basic and acidic residues" evidence="1">
    <location>
        <begin position="27"/>
        <end position="48"/>
    </location>
</feature>
<feature type="compositionally biased region" description="Polar residues" evidence="1">
    <location>
        <begin position="14"/>
        <end position="25"/>
    </location>
</feature>
<dbReference type="Proteomes" id="UP000092993">
    <property type="component" value="Unassembled WGS sequence"/>
</dbReference>
<dbReference type="EMBL" id="LUGG01000011">
    <property type="protein sequence ID" value="OBZ71697.1"/>
    <property type="molecule type" value="Genomic_DNA"/>
</dbReference>
<name>A0A1C7M5A7_GRIFR</name>
<evidence type="ECO:0000256" key="1">
    <source>
        <dbReference type="SAM" id="MobiDB-lite"/>
    </source>
</evidence>
<organism evidence="2 3">
    <name type="scientific">Grifola frondosa</name>
    <name type="common">Maitake</name>
    <name type="synonym">Polyporus frondosus</name>
    <dbReference type="NCBI Taxonomy" id="5627"/>
    <lineage>
        <taxon>Eukaryota</taxon>
        <taxon>Fungi</taxon>
        <taxon>Dikarya</taxon>
        <taxon>Basidiomycota</taxon>
        <taxon>Agaricomycotina</taxon>
        <taxon>Agaricomycetes</taxon>
        <taxon>Polyporales</taxon>
        <taxon>Grifolaceae</taxon>
        <taxon>Grifola</taxon>
    </lineage>
</organism>
<accession>A0A1C7M5A7</accession>
<protein>
    <submittedName>
        <fullName evidence="2">Uncharacterized protein</fullName>
    </submittedName>
</protein>
<proteinExistence type="predicted"/>
<keyword evidence="3" id="KW-1185">Reference proteome</keyword>